<dbReference type="InterPro" id="IPR019510">
    <property type="entry name" value="AKAP7-like_phosphoesterase"/>
</dbReference>
<dbReference type="EMBL" id="JAVRJZ010000008">
    <property type="protein sequence ID" value="KAK2719078.1"/>
    <property type="molecule type" value="Genomic_DNA"/>
</dbReference>
<dbReference type="GO" id="GO:0006307">
    <property type="term" value="P:DNA alkylation repair"/>
    <property type="evidence" value="ECO:0007669"/>
    <property type="project" value="InterPro"/>
</dbReference>
<dbReference type="Gene3D" id="3.90.1140.10">
    <property type="entry name" value="Cyclic phosphodiesterase"/>
    <property type="match status" value="1"/>
</dbReference>
<dbReference type="Pfam" id="PF00013">
    <property type="entry name" value="KH_1"/>
    <property type="match status" value="1"/>
</dbReference>
<dbReference type="InterPro" id="IPR004088">
    <property type="entry name" value="KH_dom_type_1"/>
</dbReference>
<keyword evidence="1" id="KW-0694">RNA-binding</keyword>
<dbReference type="PIRSF" id="PIRSF027019">
    <property type="entry name" value="Euk_LigT"/>
    <property type="match status" value="1"/>
</dbReference>
<accession>A0AA88HXR8</accession>
<sequence>MDVLNPETRWIQGACFRINPIHSDYAEGGRGPRRTFNEENEGFTPYEDEPCEDLSGIVKTKDGYSLSLSIPSAYFPYIIGAKGATRKRIETETGTRIKIPGQGREGDVIIQGDSIRSIISVNSRLEIIISTARQKQPFTHFISIPFTSPEIQSGFLRFQQQVLHNCQDRGIEPDLFQTPAKLHLTIGTLVLLNEAERKSALTELRKCDDILSGPVEVSLEGIEYMNDDPSEVDVLYACVTGSAAEQLQELSDTIVDRMCGQGLMTRQYDRVRLHVTVMNTLFRSSKGDVENEVETKGNEVRRPRESFDAKNILKNFKNFEFGTQIVDSVHLSQRYSAGKDGYYVSAGQLEIV</sequence>
<dbReference type="CDD" id="cd22419">
    <property type="entry name" value="KH-I_ASCC1"/>
    <property type="match status" value="1"/>
</dbReference>
<dbReference type="InterPro" id="IPR047538">
    <property type="entry name" value="KH-I_ASCC1"/>
</dbReference>
<dbReference type="Proteomes" id="UP001187531">
    <property type="component" value="Unassembled WGS sequence"/>
</dbReference>
<dbReference type="AlphaFoldDB" id="A0AA88HXR8"/>
<organism evidence="3 4">
    <name type="scientific">Artemia franciscana</name>
    <name type="common">Brine shrimp</name>
    <name type="synonym">Artemia sanfranciscana</name>
    <dbReference type="NCBI Taxonomy" id="6661"/>
    <lineage>
        <taxon>Eukaryota</taxon>
        <taxon>Metazoa</taxon>
        <taxon>Ecdysozoa</taxon>
        <taxon>Arthropoda</taxon>
        <taxon>Crustacea</taxon>
        <taxon>Branchiopoda</taxon>
        <taxon>Anostraca</taxon>
        <taxon>Artemiidae</taxon>
        <taxon>Artemia</taxon>
    </lineage>
</organism>
<proteinExistence type="predicted"/>
<dbReference type="SUPFAM" id="SSF55144">
    <property type="entry name" value="LigT-like"/>
    <property type="match status" value="1"/>
</dbReference>
<dbReference type="InterPro" id="IPR009210">
    <property type="entry name" value="ASCC1"/>
</dbReference>
<dbReference type="PROSITE" id="PS50084">
    <property type="entry name" value="KH_TYPE_1"/>
    <property type="match status" value="1"/>
</dbReference>
<dbReference type="GO" id="GO:0003723">
    <property type="term" value="F:RNA binding"/>
    <property type="evidence" value="ECO:0007669"/>
    <property type="project" value="UniProtKB-UniRule"/>
</dbReference>
<gene>
    <name evidence="3" type="ORF">QYM36_004790</name>
</gene>
<dbReference type="InterPro" id="IPR004087">
    <property type="entry name" value="KH_dom"/>
</dbReference>
<evidence type="ECO:0000256" key="1">
    <source>
        <dbReference type="PROSITE-ProRule" id="PRU00117"/>
    </source>
</evidence>
<reference evidence="3" key="1">
    <citation type="submission" date="2023-07" db="EMBL/GenBank/DDBJ databases">
        <title>Chromosome-level genome assembly of Artemia franciscana.</title>
        <authorList>
            <person name="Jo E."/>
        </authorList>
    </citation>
    <scope>NUCLEOTIDE SEQUENCE</scope>
    <source>
        <tissue evidence="3">Whole body</tissue>
    </source>
</reference>
<dbReference type="SUPFAM" id="SSF54791">
    <property type="entry name" value="Eukaryotic type KH-domain (KH-domain type I)"/>
    <property type="match status" value="1"/>
</dbReference>
<feature type="domain" description="K Homology" evidence="2">
    <location>
        <begin position="62"/>
        <end position="133"/>
    </location>
</feature>
<dbReference type="SMART" id="SM00322">
    <property type="entry name" value="KH"/>
    <property type="match status" value="1"/>
</dbReference>
<dbReference type="InterPro" id="IPR036612">
    <property type="entry name" value="KH_dom_type_1_sf"/>
</dbReference>
<dbReference type="PANTHER" id="PTHR13360:SF1">
    <property type="entry name" value="ACTIVATING SIGNAL COINTEGRATOR 1 COMPLEX SUBUNIT 1"/>
    <property type="match status" value="1"/>
</dbReference>
<protein>
    <recommendedName>
        <fullName evidence="2">K Homology domain-containing protein</fullName>
    </recommendedName>
</protein>
<dbReference type="Gene3D" id="3.30.1370.10">
    <property type="entry name" value="K Homology domain, type 1"/>
    <property type="match status" value="1"/>
</dbReference>
<evidence type="ECO:0000313" key="3">
    <source>
        <dbReference type="EMBL" id="KAK2719078.1"/>
    </source>
</evidence>
<comment type="caution">
    <text evidence="3">The sequence shown here is derived from an EMBL/GenBank/DDBJ whole genome shotgun (WGS) entry which is preliminary data.</text>
</comment>
<dbReference type="EMBL" id="JAVRJZ010000008">
    <property type="protein sequence ID" value="KAK2719077.1"/>
    <property type="molecule type" value="Genomic_DNA"/>
</dbReference>
<name>A0AA88HXR8_ARTSF</name>
<dbReference type="InterPro" id="IPR009097">
    <property type="entry name" value="Cyclic_Pdiesterase"/>
</dbReference>
<dbReference type="Pfam" id="PF10469">
    <property type="entry name" value="AKAP7_NLS"/>
    <property type="match status" value="1"/>
</dbReference>
<dbReference type="PANTHER" id="PTHR13360">
    <property type="entry name" value="ACTIVATING SIGNAL COINTEGRATOR 1 COMPLEX SUBUNIT 1"/>
    <property type="match status" value="1"/>
</dbReference>
<dbReference type="GO" id="GO:0005634">
    <property type="term" value="C:nucleus"/>
    <property type="evidence" value="ECO:0007669"/>
    <property type="project" value="TreeGrafter"/>
</dbReference>
<keyword evidence="4" id="KW-1185">Reference proteome</keyword>
<evidence type="ECO:0000313" key="4">
    <source>
        <dbReference type="Proteomes" id="UP001187531"/>
    </source>
</evidence>
<dbReference type="GO" id="GO:0006355">
    <property type="term" value="P:regulation of DNA-templated transcription"/>
    <property type="evidence" value="ECO:0007669"/>
    <property type="project" value="TreeGrafter"/>
</dbReference>
<evidence type="ECO:0000259" key="2">
    <source>
        <dbReference type="SMART" id="SM00322"/>
    </source>
</evidence>